<feature type="non-terminal residue" evidence="2">
    <location>
        <position position="269"/>
    </location>
</feature>
<dbReference type="Proteomes" id="UP000664859">
    <property type="component" value="Unassembled WGS sequence"/>
</dbReference>
<feature type="transmembrane region" description="Helical" evidence="1">
    <location>
        <begin position="123"/>
        <end position="147"/>
    </location>
</feature>
<feature type="transmembrane region" description="Helical" evidence="1">
    <location>
        <begin position="12"/>
        <end position="35"/>
    </location>
</feature>
<protein>
    <submittedName>
        <fullName evidence="2">Uncharacterized protein</fullName>
    </submittedName>
</protein>
<gene>
    <name evidence="2" type="ORF">JKP88DRAFT_326354</name>
</gene>
<reference evidence="2" key="1">
    <citation type="submission" date="2021-02" db="EMBL/GenBank/DDBJ databases">
        <title>First Annotated Genome of the Yellow-green Alga Tribonema minus.</title>
        <authorList>
            <person name="Mahan K.M."/>
        </authorList>
    </citation>
    <scope>NUCLEOTIDE SEQUENCE</scope>
    <source>
        <strain evidence="2">UTEX B ZZ1240</strain>
    </source>
</reference>
<feature type="transmembrane region" description="Helical" evidence="1">
    <location>
        <begin position="167"/>
        <end position="189"/>
    </location>
</feature>
<evidence type="ECO:0000313" key="2">
    <source>
        <dbReference type="EMBL" id="KAG5179669.1"/>
    </source>
</evidence>
<feature type="transmembrane region" description="Helical" evidence="1">
    <location>
        <begin position="86"/>
        <end position="111"/>
    </location>
</feature>
<keyword evidence="1" id="KW-0812">Transmembrane</keyword>
<keyword evidence="1" id="KW-1133">Transmembrane helix</keyword>
<organism evidence="2 3">
    <name type="scientific">Tribonema minus</name>
    <dbReference type="NCBI Taxonomy" id="303371"/>
    <lineage>
        <taxon>Eukaryota</taxon>
        <taxon>Sar</taxon>
        <taxon>Stramenopiles</taxon>
        <taxon>Ochrophyta</taxon>
        <taxon>PX clade</taxon>
        <taxon>Xanthophyceae</taxon>
        <taxon>Tribonematales</taxon>
        <taxon>Tribonemataceae</taxon>
        <taxon>Tribonema</taxon>
    </lineage>
</organism>
<accession>A0A835YR56</accession>
<keyword evidence="3" id="KW-1185">Reference proteome</keyword>
<keyword evidence="1" id="KW-0472">Membrane</keyword>
<dbReference type="AlphaFoldDB" id="A0A835YR56"/>
<evidence type="ECO:0000256" key="1">
    <source>
        <dbReference type="SAM" id="Phobius"/>
    </source>
</evidence>
<proteinExistence type="predicted"/>
<dbReference type="OrthoDB" id="6779347at2759"/>
<name>A0A835YR56_9STRA</name>
<dbReference type="EMBL" id="JAFCMP010000446">
    <property type="protein sequence ID" value="KAG5179669.1"/>
    <property type="molecule type" value="Genomic_DNA"/>
</dbReference>
<comment type="caution">
    <text evidence="2">The sequence shown here is derived from an EMBL/GenBank/DDBJ whole genome shotgun (WGS) entry which is preliminary data.</text>
</comment>
<evidence type="ECO:0000313" key="3">
    <source>
        <dbReference type="Proteomes" id="UP000664859"/>
    </source>
</evidence>
<sequence length="269" mass="30504">RFTGEVLRRGFALARALLTFAVLSSVTALVVRMLLSSGVAAMFPFFALLRRMGFTDLDDRVLAASYPWIGRPMQALRRQNKPTGPFIMAHLVQVVVYYTLYNAVQVAWTMWLYDKSAQLEMSLFGMMLLWEYYCLVFVRSAAGIAFFPRVTMLYFTAYHMYFFMNPMGYFGLAALSTFLLVLHAMLYTVTDLEVPALTRGEISAEHPRACFVELPWPSWGASLPPTWTLFLPTNTRVRGVYENIRPSRPVKSARSAVSAITNQEGGKQQ</sequence>